<sequence length="130" mass="15020">MKKHIYLDRAGKGKLRQIFDCTDVMIWKALTFESDSELARKIRYTAIKELGGFTINDGFAMDWETTHQTAEHTMTQTFGKRVKIISHNDFPLVVAFINGKEVKRVESSLMISDFMNLQDEVVRMAYGPRI</sequence>
<reference evidence="1 2" key="1">
    <citation type="submission" date="2015-09" db="EMBL/GenBank/DDBJ databases">
        <authorList>
            <consortium name="Pathogen Informatics"/>
        </authorList>
    </citation>
    <scope>NUCLEOTIDE SEQUENCE [LARGE SCALE GENOMIC DNA]</scope>
    <source>
        <strain evidence="1 2">2789STDY5834948</strain>
    </source>
</reference>
<dbReference type="Proteomes" id="UP000095332">
    <property type="component" value="Unassembled WGS sequence"/>
</dbReference>
<accession>A0A174NTH3</accession>
<proteinExistence type="predicted"/>
<organism evidence="1 2">
    <name type="scientific">Parabacteroides distasonis</name>
    <dbReference type="NCBI Taxonomy" id="823"/>
    <lineage>
        <taxon>Bacteria</taxon>
        <taxon>Pseudomonadati</taxon>
        <taxon>Bacteroidota</taxon>
        <taxon>Bacteroidia</taxon>
        <taxon>Bacteroidales</taxon>
        <taxon>Tannerellaceae</taxon>
        <taxon>Parabacteroides</taxon>
    </lineage>
</organism>
<dbReference type="RefSeq" id="WP_057327624.1">
    <property type="nucleotide sequence ID" value="NZ_CZBM01000001.1"/>
</dbReference>
<evidence type="ECO:0000313" key="1">
    <source>
        <dbReference type="EMBL" id="CUP52052.1"/>
    </source>
</evidence>
<dbReference type="EMBL" id="CZBM01000001">
    <property type="protein sequence ID" value="CUP52052.1"/>
    <property type="molecule type" value="Genomic_DNA"/>
</dbReference>
<protein>
    <submittedName>
        <fullName evidence="1">Uncharacterized protein</fullName>
    </submittedName>
</protein>
<dbReference type="AlphaFoldDB" id="A0A174NTH3"/>
<evidence type="ECO:0000313" key="2">
    <source>
        <dbReference type="Proteomes" id="UP000095332"/>
    </source>
</evidence>
<name>A0A174NTH3_PARDI</name>
<gene>
    <name evidence="1" type="ORF">ERS852560_00183</name>
</gene>